<comment type="subcellular location">
    <subcellularLocation>
        <location evidence="1">Membrane</location>
        <topology evidence="1">Multi-pass membrane protein</topology>
    </subcellularLocation>
</comment>
<accession>A0A445G7Y6</accession>
<organism evidence="7 8">
    <name type="scientific">Glycine soja</name>
    <name type="common">Wild soybean</name>
    <dbReference type="NCBI Taxonomy" id="3848"/>
    <lineage>
        <taxon>Eukaryota</taxon>
        <taxon>Viridiplantae</taxon>
        <taxon>Streptophyta</taxon>
        <taxon>Embryophyta</taxon>
        <taxon>Tracheophyta</taxon>
        <taxon>Spermatophyta</taxon>
        <taxon>Magnoliopsida</taxon>
        <taxon>eudicotyledons</taxon>
        <taxon>Gunneridae</taxon>
        <taxon>Pentapetalae</taxon>
        <taxon>rosids</taxon>
        <taxon>fabids</taxon>
        <taxon>Fabales</taxon>
        <taxon>Fabaceae</taxon>
        <taxon>Papilionoideae</taxon>
        <taxon>50 kb inversion clade</taxon>
        <taxon>NPAAA clade</taxon>
        <taxon>indigoferoid/millettioid clade</taxon>
        <taxon>Phaseoleae</taxon>
        <taxon>Glycine</taxon>
        <taxon>Glycine subgen. Soja</taxon>
    </lineage>
</organism>
<dbReference type="InterPro" id="IPR001902">
    <property type="entry name" value="SLC26A/SulP_fam"/>
</dbReference>
<proteinExistence type="predicted"/>
<evidence type="ECO:0000256" key="3">
    <source>
        <dbReference type="ARBA" id="ARBA00022989"/>
    </source>
</evidence>
<reference evidence="7 8" key="1">
    <citation type="submission" date="2018-09" db="EMBL/GenBank/DDBJ databases">
        <title>A high-quality reference genome of wild soybean provides a powerful tool to mine soybean genomes.</title>
        <authorList>
            <person name="Xie M."/>
            <person name="Chung C.Y.L."/>
            <person name="Li M.-W."/>
            <person name="Wong F.-L."/>
            <person name="Chan T.-F."/>
            <person name="Lam H.-M."/>
        </authorList>
    </citation>
    <scope>NUCLEOTIDE SEQUENCE [LARGE SCALE GENOMIC DNA]</scope>
    <source>
        <strain evidence="8">cv. W05</strain>
        <tissue evidence="7">Hypocotyl of etiolated seedlings</tissue>
    </source>
</reference>
<sequence length="204" mass="22384">MFVNKDTSKALAKMSKNDDDISPSLDGLSDKEIGVLNDWENKFQAKYIVIARVLNKSYDNLSVFCTLSLGPVSIASLVLGSMLTEEVSPSEQPDPFLQLALTSTFFAGILQAALGILRLGFIIDFLSKAILIGFMAGSAIIVALQQLKGLLGINQTFHQKDGPGLNIKGECRLITSQIDQKQNQSGFAKTFRCTTSLYWLWDKN</sequence>
<dbReference type="Gene3D" id="3.10.120.10">
    <property type="entry name" value="Cytochrome b5-like heme/steroid binding domain"/>
    <property type="match status" value="1"/>
</dbReference>
<dbReference type="InterPro" id="IPR036400">
    <property type="entry name" value="Cyt_B5-like_heme/steroid_sf"/>
</dbReference>
<feature type="transmembrane region" description="Helical" evidence="5">
    <location>
        <begin position="129"/>
        <end position="147"/>
    </location>
</feature>
<dbReference type="AlphaFoldDB" id="A0A445G7Y6"/>
<feature type="domain" description="SLC26A/SulP transporter" evidence="6">
    <location>
        <begin position="66"/>
        <end position="156"/>
    </location>
</feature>
<evidence type="ECO:0000313" key="8">
    <source>
        <dbReference type="Proteomes" id="UP000289340"/>
    </source>
</evidence>
<evidence type="ECO:0000256" key="1">
    <source>
        <dbReference type="ARBA" id="ARBA00004141"/>
    </source>
</evidence>
<gene>
    <name evidence="7" type="ORF">D0Y65_046108</name>
</gene>
<dbReference type="EMBL" id="QZWG01000017">
    <property type="protein sequence ID" value="RZB57303.1"/>
    <property type="molecule type" value="Genomic_DNA"/>
</dbReference>
<protein>
    <submittedName>
        <fullName evidence="7">Putative sulfate transporter 3.3</fullName>
    </submittedName>
</protein>
<feature type="transmembrane region" description="Helical" evidence="5">
    <location>
        <begin position="61"/>
        <end position="84"/>
    </location>
</feature>
<evidence type="ECO:0000256" key="4">
    <source>
        <dbReference type="ARBA" id="ARBA00023136"/>
    </source>
</evidence>
<evidence type="ECO:0000259" key="6">
    <source>
        <dbReference type="Pfam" id="PF00916"/>
    </source>
</evidence>
<dbReference type="GO" id="GO:0055085">
    <property type="term" value="P:transmembrane transport"/>
    <property type="evidence" value="ECO:0007669"/>
    <property type="project" value="InterPro"/>
</dbReference>
<keyword evidence="2 5" id="KW-0812">Transmembrane</keyword>
<dbReference type="InterPro" id="IPR011547">
    <property type="entry name" value="SLC26A/SulP_dom"/>
</dbReference>
<dbReference type="GO" id="GO:0016020">
    <property type="term" value="C:membrane"/>
    <property type="evidence" value="ECO:0007669"/>
    <property type="project" value="UniProtKB-SubCell"/>
</dbReference>
<evidence type="ECO:0000313" key="7">
    <source>
        <dbReference type="EMBL" id="RZB57303.1"/>
    </source>
</evidence>
<keyword evidence="3 5" id="KW-1133">Transmembrane helix</keyword>
<evidence type="ECO:0000256" key="5">
    <source>
        <dbReference type="SAM" id="Phobius"/>
    </source>
</evidence>
<dbReference type="PANTHER" id="PTHR11814">
    <property type="entry name" value="SULFATE TRANSPORTER"/>
    <property type="match status" value="1"/>
</dbReference>
<dbReference type="Proteomes" id="UP000289340">
    <property type="component" value="Chromosome 17"/>
</dbReference>
<name>A0A445G7Y6_GLYSO</name>
<keyword evidence="8" id="KW-1185">Reference proteome</keyword>
<dbReference type="Pfam" id="PF00916">
    <property type="entry name" value="Sulfate_transp"/>
    <property type="match status" value="1"/>
</dbReference>
<feature type="transmembrane region" description="Helical" evidence="5">
    <location>
        <begin position="96"/>
        <end position="117"/>
    </location>
</feature>
<evidence type="ECO:0000256" key="2">
    <source>
        <dbReference type="ARBA" id="ARBA00022692"/>
    </source>
</evidence>
<keyword evidence="4 5" id="KW-0472">Membrane</keyword>
<comment type="caution">
    <text evidence="7">The sequence shown here is derived from an EMBL/GenBank/DDBJ whole genome shotgun (WGS) entry which is preliminary data.</text>
</comment>